<evidence type="ECO:0000259" key="8">
    <source>
        <dbReference type="PROSITE" id="PS50888"/>
    </source>
</evidence>
<evidence type="ECO:0000256" key="5">
    <source>
        <dbReference type="ARBA" id="ARBA00023242"/>
    </source>
</evidence>
<dbReference type="GO" id="GO:0046983">
    <property type="term" value="F:protein dimerization activity"/>
    <property type="evidence" value="ECO:0007669"/>
    <property type="project" value="InterPro"/>
</dbReference>
<name>A0A6P8C264_PUNGR</name>
<dbReference type="RefSeq" id="XP_031377607.1">
    <property type="nucleotide sequence ID" value="XM_031521747.1"/>
</dbReference>
<dbReference type="GO" id="GO:0000977">
    <property type="term" value="F:RNA polymerase II transcription regulatory region sequence-specific DNA binding"/>
    <property type="evidence" value="ECO:0007669"/>
    <property type="project" value="TreeGrafter"/>
</dbReference>
<evidence type="ECO:0000256" key="3">
    <source>
        <dbReference type="ARBA" id="ARBA00023125"/>
    </source>
</evidence>
<evidence type="ECO:0000256" key="6">
    <source>
        <dbReference type="SAM" id="Coils"/>
    </source>
</evidence>
<dbReference type="GO" id="GO:0090575">
    <property type="term" value="C:RNA polymerase II transcription regulator complex"/>
    <property type="evidence" value="ECO:0007669"/>
    <property type="project" value="TreeGrafter"/>
</dbReference>
<dbReference type="Proteomes" id="UP000515151">
    <property type="component" value="Chromosome 1"/>
</dbReference>
<feature type="region of interest" description="Disordered" evidence="7">
    <location>
        <begin position="90"/>
        <end position="122"/>
    </location>
</feature>
<keyword evidence="6" id="KW-0175">Coiled coil</keyword>
<evidence type="ECO:0000256" key="4">
    <source>
        <dbReference type="ARBA" id="ARBA00023163"/>
    </source>
</evidence>
<feature type="domain" description="BHLH" evidence="8">
    <location>
        <begin position="120"/>
        <end position="172"/>
    </location>
</feature>
<evidence type="ECO:0000256" key="2">
    <source>
        <dbReference type="ARBA" id="ARBA00023015"/>
    </source>
</evidence>
<evidence type="ECO:0000256" key="7">
    <source>
        <dbReference type="SAM" id="MobiDB-lite"/>
    </source>
</evidence>
<reference evidence="10" key="2">
    <citation type="submission" date="2025-08" db="UniProtKB">
        <authorList>
            <consortium name="RefSeq"/>
        </authorList>
    </citation>
    <scope>IDENTIFICATION</scope>
    <source>
        <tissue evidence="10">Leaf</tissue>
    </source>
</reference>
<dbReference type="CDD" id="cd18914">
    <property type="entry name" value="bHLH_AtORG2_like"/>
    <property type="match status" value="1"/>
</dbReference>
<keyword evidence="3" id="KW-0238">DNA-binding</keyword>
<dbReference type="Pfam" id="PF00010">
    <property type="entry name" value="HLH"/>
    <property type="match status" value="1"/>
</dbReference>
<evidence type="ECO:0000313" key="9">
    <source>
        <dbReference type="Proteomes" id="UP000515151"/>
    </source>
</evidence>
<dbReference type="PANTHER" id="PTHR13935">
    <property type="entry name" value="ACHAETE-SCUTE TRANSCRIPTION FACTOR-RELATED"/>
    <property type="match status" value="1"/>
</dbReference>
<reference evidence="9" key="1">
    <citation type="journal article" date="2020" name="Plant Biotechnol. J.">
        <title>The pomegranate (Punica granatum L.) draft genome dissects genetic divergence between soft- and hard-seeded cultivars.</title>
        <authorList>
            <person name="Luo X."/>
            <person name="Li H."/>
            <person name="Wu Z."/>
            <person name="Yao W."/>
            <person name="Zhao P."/>
            <person name="Cao D."/>
            <person name="Yu H."/>
            <person name="Li K."/>
            <person name="Poudel K."/>
            <person name="Zhao D."/>
            <person name="Zhang F."/>
            <person name="Xia X."/>
            <person name="Chen L."/>
            <person name="Wang Q."/>
            <person name="Jing D."/>
            <person name="Cao S."/>
        </authorList>
    </citation>
    <scope>NUCLEOTIDE SEQUENCE [LARGE SCALE GENOMIC DNA]</scope>
    <source>
        <strain evidence="9">cv. Tunisia</strain>
    </source>
</reference>
<dbReference type="GeneID" id="116193024"/>
<proteinExistence type="predicted"/>
<keyword evidence="4" id="KW-0804">Transcription</keyword>
<organism evidence="9 10">
    <name type="scientific">Punica granatum</name>
    <name type="common">Pomegranate</name>
    <dbReference type="NCBI Taxonomy" id="22663"/>
    <lineage>
        <taxon>Eukaryota</taxon>
        <taxon>Viridiplantae</taxon>
        <taxon>Streptophyta</taxon>
        <taxon>Embryophyta</taxon>
        <taxon>Tracheophyta</taxon>
        <taxon>Spermatophyta</taxon>
        <taxon>Magnoliopsida</taxon>
        <taxon>eudicotyledons</taxon>
        <taxon>Gunneridae</taxon>
        <taxon>Pentapetalae</taxon>
        <taxon>rosids</taxon>
        <taxon>malvids</taxon>
        <taxon>Myrtales</taxon>
        <taxon>Lythraceae</taxon>
        <taxon>Punica</taxon>
    </lineage>
</organism>
<dbReference type="InterPro" id="IPR036638">
    <property type="entry name" value="HLH_DNA-bd_sf"/>
</dbReference>
<dbReference type="AlphaFoldDB" id="A0A6P8C264"/>
<gene>
    <name evidence="10" type="primary">LOC116193024</name>
</gene>
<dbReference type="PROSITE" id="PS50888">
    <property type="entry name" value="BHLH"/>
    <property type="match status" value="1"/>
</dbReference>
<keyword evidence="5" id="KW-0539">Nucleus</keyword>
<dbReference type="SUPFAM" id="SSF47459">
    <property type="entry name" value="HLH, helix-loop-helix DNA-binding domain"/>
    <property type="match status" value="1"/>
</dbReference>
<sequence>MFVRIAIRIVESYDFTIHEGVIDSDCRGYIAADTFSGCTATLSFDRGQGRTDLILTDYVHPRDHAVFSFSLSSHGQEMLGGHEPQLHPNYSFPKPFVSGQTTNDSNKAPKDADVDEENKKKKTRHIEIERQRRKEMNTLYASLRSLLPAQILKGKRAASDQLNVALDYINHIQRNIKKLEAERARLKKKGLDKMWYFLQPSSAM</sequence>
<feature type="coiled-coil region" evidence="6">
    <location>
        <begin position="162"/>
        <end position="189"/>
    </location>
</feature>
<keyword evidence="2" id="KW-0805">Transcription regulation</keyword>
<dbReference type="OrthoDB" id="1935281at2759"/>
<protein>
    <submittedName>
        <fullName evidence="10">Transcription factor bHLH94-like</fullName>
    </submittedName>
</protein>
<dbReference type="InterPro" id="IPR015660">
    <property type="entry name" value="MASH1/Ascl1a-like"/>
</dbReference>
<evidence type="ECO:0000313" key="10">
    <source>
        <dbReference type="RefSeq" id="XP_031377607.1"/>
    </source>
</evidence>
<keyword evidence="9" id="KW-1185">Reference proteome</keyword>
<dbReference type="PANTHER" id="PTHR13935:SF106">
    <property type="entry name" value="ACHAETE-SCUTE COMPLEX PROTEIN T5-RELATED"/>
    <property type="match status" value="1"/>
</dbReference>
<comment type="subcellular location">
    <subcellularLocation>
        <location evidence="1">Nucleus</location>
    </subcellularLocation>
</comment>
<dbReference type="InterPro" id="IPR011598">
    <property type="entry name" value="bHLH_dom"/>
</dbReference>
<dbReference type="GO" id="GO:0000981">
    <property type="term" value="F:DNA-binding transcription factor activity, RNA polymerase II-specific"/>
    <property type="evidence" value="ECO:0007669"/>
    <property type="project" value="TreeGrafter"/>
</dbReference>
<evidence type="ECO:0000256" key="1">
    <source>
        <dbReference type="ARBA" id="ARBA00004123"/>
    </source>
</evidence>
<accession>A0A6P8C264</accession>
<dbReference type="Gene3D" id="4.10.280.10">
    <property type="entry name" value="Helix-loop-helix DNA-binding domain"/>
    <property type="match status" value="1"/>
</dbReference>